<evidence type="ECO:0000256" key="2">
    <source>
        <dbReference type="ARBA" id="ARBA00014050"/>
    </source>
</evidence>
<proteinExistence type="predicted"/>
<comment type="subunit">
    <text evidence="1">Interacts with ATP6V0C.</text>
</comment>
<feature type="compositionally biased region" description="Basic and acidic residues" evidence="9">
    <location>
        <begin position="100"/>
        <end position="111"/>
    </location>
</feature>
<keyword evidence="10" id="KW-0812">Transmembrane</keyword>
<keyword evidence="13" id="KW-1185">Reference proteome</keyword>
<accession>A0AA35KJL1</accession>
<keyword evidence="3" id="KW-0479">Metal-binding</keyword>
<dbReference type="SMART" id="SM00184">
    <property type="entry name" value="RING"/>
    <property type="match status" value="1"/>
</dbReference>
<keyword evidence="10" id="KW-1133">Transmembrane helix</keyword>
<dbReference type="PROSITE" id="PS00518">
    <property type="entry name" value="ZF_RING_1"/>
    <property type="match status" value="1"/>
</dbReference>
<evidence type="ECO:0000256" key="9">
    <source>
        <dbReference type="SAM" id="MobiDB-lite"/>
    </source>
</evidence>
<keyword evidence="4 8" id="KW-0863">Zinc-finger</keyword>
<dbReference type="AlphaFoldDB" id="A0AA35KJL1"/>
<dbReference type="InterPro" id="IPR017907">
    <property type="entry name" value="Znf_RING_CS"/>
</dbReference>
<organism evidence="12 13">
    <name type="scientific">Podarcis lilfordi</name>
    <name type="common">Lilford's wall lizard</name>
    <dbReference type="NCBI Taxonomy" id="74358"/>
    <lineage>
        <taxon>Eukaryota</taxon>
        <taxon>Metazoa</taxon>
        <taxon>Chordata</taxon>
        <taxon>Craniata</taxon>
        <taxon>Vertebrata</taxon>
        <taxon>Euteleostomi</taxon>
        <taxon>Lepidosauria</taxon>
        <taxon>Squamata</taxon>
        <taxon>Bifurcata</taxon>
        <taxon>Unidentata</taxon>
        <taxon>Episquamata</taxon>
        <taxon>Laterata</taxon>
        <taxon>Lacertibaenia</taxon>
        <taxon>Lacertidae</taxon>
        <taxon>Podarcis</taxon>
    </lineage>
</organism>
<feature type="transmembrane region" description="Helical" evidence="10">
    <location>
        <begin position="439"/>
        <end position="472"/>
    </location>
</feature>
<keyword evidence="10" id="KW-0472">Membrane</keyword>
<evidence type="ECO:0000313" key="13">
    <source>
        <dbReference type="Proteomes" id="UP001178461"/>
    </source>
</evidence>
<dbReference type="Gene3D" id="3.30.40.10">
    <property type="entry name" value="Zinc/RING finger domain, C3HC4 (zinc finger)"/>
    <property type="match status" value="1"/>
</dbReference>
<dbReference type="EMBL" id="OX395131">
    <property type="protein sequence ID" value="CAI5778617.1"/>
    <property type="molecule type" value="Genomic_DNA"/>
</dbReference>
<evidence type="ECO:0000256" key="3">
    <source>
        <dbReference type="ARBA" id="ARBA00022723"/>
    </source>
</evidence>
<evidence type="ECO:0000256" key="10">
    <source>
        <dbReference type="SAM" id="Phobius"/>
    </source>
</evidence>
<dbReference type="InterPro" id="IPR001841">
    <property type="entry name" value="Znf_RING"/>
</dbReference>
<protein>
    <recommendedName>
        <fullName evidence="2">E3 ubiquitin-protein ligase RNF182</fullName>
    </recommendedName>
    <alternativeName>
        <fullName evidence="7">RING finger protein 182</fullName>
    </alternativeName>
    <alternativeName>
        <fullName evidence="6">RING-type E3 ubiquitin transferase RNF182</fullName>
    </alternativeName>
</protein>
<evidence type="ECO:0000256" key="4">
    <source>
        <dbReference type="ARBA" id="ARBA00022771"/>
    </source>
</evidence>
<evidence type="ECO:0000256" key="1">
    <source>
        <dbReference type="ARBA" id="ARBA00011482"/>
    </source>
</evidence>
<evidence type="ECO:0000256" key="6">
    <source>
        <dbReference type="ARBA" id="ARBA00030086"/>
    </source>
</evidence>
<evidence type="ECO:0000313" key="12">
    <source>
        <dbReference type="EMBL" id="CAI5778617.1"/>
    </source>
</evidence>
<dbReference type="PANTHER" id="PTHR46675:SF3">
    <property type="entry name" value="E3 UBIQUITIN-PROTEIN LIGASE RNF182"/>
    <property type="match status" value="1"/>
</dbReference>
<dbReference type="SUPFAM" id="SSF57850">
    <property type="entry name" value="RING/U-box"/>
    <property type="match status" value="1"/>
</dbReference>
<dbReference type="InterPro" id="IPR042285">
    <property type="entry name" value="RNF182"/>
</dbReference>
<dbReference type="Pfam" id="PF13445">
    <property type="entry name" value="zf-RING_UBOX"/>
    <property type="match status" value="1"/>
</dbReference>
<dbReference type="Proteomes" id="UP001178461">
    <property type="component" value="Chromosome 6"/>
</dbReference>
<feature type="domain" description="RING-type" evidence="11">
    <location>
        <begin position="302"/>
        <end position="351"/>
    </location>
</feature>
<dbReference type="GO" id="GO:0008270">
    <property type="term" value="F:zinc ion binding"/>
    <property type="evidence" value="ECO:0007669"/>
    <property type="project" value="UniProtKB-KW"/>
</dbReference>
<evidence type="ECO:0000256" key="8">
    <source>
        <dbReference type="PROSITE-ProRule" id="PRU00175"/>
    </source>
</evidence>
<dbReference type="PROSITE" id="PS50089">
    <property type="entry name" value="ZF_RING_2"/>
    <property type="match status" value="1"/>
</dbReference>
<gene>
    <name evidence="12" type="ORF">PODLI_1B004021</name>
</gene>
<evidence type="ECO:0000256" key="7">
    <source>
        <dbReference type="ARBA" id="ARBA00031239"/>
    </source>
</evidence>
<dbReference type="InterPro" id="IPR013083">
    <property type="entry name" value="Znf_RING/FYVE/PHD"/>
</dbReference>
<reference evidence="12" key="1">
    <citation type="submission" date="2022-12" db="EMBL/GenBank/DDBJ databases">
        <authorList>
            <person name="Alioto T."/>
            <person name="Alioto T."/>
            <person name="Gomez Garrido J."/>
        </authorList>
    </citation>
    <scope>NUCLEOTIDE SEQUENCE</scope>
</reference>
<evidence type="ECO:0000256" key="5">
    <source>
        <dbReference type="ARBA" id="ARBA00022833"/>
    </source>
</evidence>
<dbReference type="InterPro" id="IPR027370">
    <property type="entry name" value="Znf-RING_euk"/>
</dbReference>
<name>A0AA35KJL1_9SAUR</name>
<keyword evidence="5" id="KW-0862">Zinc</keyword>
<feature type="region of interest" description="Disordered" evidence="9">
    <location>
        <begin position="97"/>
        <end position="299"/>
    </location>
</feature>
<dbReference type="PANTHER" id="PTHR46675">
    <property type="entry name" value="E3 UBIQUITIN-PROTEIN LIGASE RNF182"/>
    <property type="match status" value="1"/>
</dbReference>
<evidence type="ECO:0000259" key="11">
    <source>
        <dbReference type="PROSITE" id="PS50089"/>
    </source>
</evidence>
<sequence length="476" mass="51663">MKWLEGAERTTFSSPGLRPRIDLFFLPSETSQQPKGARSFRRKIRGWLRLSSRPPERPPLWSRSRLSPDTETAALRVAKPVRRESVLVLFGSRKLSPLHGQKDAGELRDAQPHPPVGCTDPRTGPRGSPGAAWRSSLPSNPEPRRRQTERSLAWSGGVAGPGPGSPAEISSTSPSGSEGFAAPEEGEGGPRDTGTLCQAQEGAPGEDDTTVASAAGQGDPVVPEDAARSGDEEDSASRKSPGLPGAALEPERPASVSEGEFDCILPAPGGPEDANGAAGTGENEPPSALPRASPDGEEDAECPICTEFYDGDVHRPSRLNCGHELCARCLGAVLEASGAAEIGRARCPLCRQKTPVMEWEIRKLQEEMLLLESPQESAAGRAEFEPLPERRPGAWGRLEHRFQMRFRASRPEHGALPCLRYPLGMVQGLERLERRSRWLYRLVLLGLLAAETLSLLVFFLPLLVVFLLFAILERWR</sequence>